<reference evidence="1 2" key="1">
    <citation type="journal article" date="2018" name="Nat. Ecol. Evol.">
        <title>Pezizomycetes genomes reveal the molecular basis of ectomycorrhizal truffle lifestyle.</title>
        <authorList>
            <person name="Murat C."/>
            <person name="Payen T."/>
            <person name="Noel B."/>
            <person name="Kuo A."/>
            <person name="Morin E."/>
            <person name="Chen J."/>
            <person name="Kohler A."/>
            <person name="Krizsan K."/>
            <person name="Balestrini R."/>
            <person name="Da Silva C."/>
            <person name="Montanini B."/>
            <person name="Hainaut M."/>
            <person name="Levati E."/>
            <person name="Barry K.W."/>
            <person name="Belfiori B."/>
            <person name="Cichocki N."/>
            <person name="Clum A."/>
            <person name="Dockter R.B."/>
            <person name="Fauchery L."/>
            <person name="Guy J."/>
            <person name="Iotti M."/>
            <person name="Le Tacon F."/>
            <person name="Lindquist E.A."/>
            <person name="Lipzen A."/>
            <person name="Malagnac F."/>
            <person name="Mello A."/>
            <person name="Molinier V."/>
            <person name="Miyauchi S."/>
            <person name="Poulain J."/>
            <person name="Riccioni C."/>
            <person name="Rubini A."/>
            <person name="Sitrit Y."/>
            <person name="Splivallo R."/>
            <person name="Traeger S."/>
            <person name="Wang M."/>
            <person name="Zifcakova L."/>
            <person name="Wipf D."/>
            <person name="Zambonelli A."/>
            <person name="Paolocci F."/>
            <person name="Nowrousian M."/>
            <person name="Ottonello S."/>
            <person name="Baldrian P."/>
            <person name="Spatafora J.W."/>
            <person name="Henrissat B."/>
            <person name="Nagy L.G."/>
            <person name="Aury J.M."/>
            <person name="Wincker P."/>
            <person name="Grigoriev I.V."/>
            <person name="Bonfante P."/>
            <person name="Martin F.M."/>
        </authorList>
    </citation>
    <scope>NUCLEOTIDE SEQUENCE [LARGE SCALE GENOMIC DNA]</scope>
    <source>
        <strain evidence="1 2">RN42</strain>
    </source>
</reference>
<proteinExistence type="predicted"/>
<dbReference type="AlphaFoldDB" id="A0A3N4HS62"/>
<evidence type="ECO:0000313" key="1">
    <source>
        <dbReference type="EMBL" id="RPA76662.1"/>
    </source>
</evidence>
<dbReference type="Proteomes" id="UP000275078">
    <property type="component" value="Unassembled WGS sequence"/>
</dbReference>
<name>A0A3N4HS62_ASCIM</name>
<dbReference type="EMBL" id="ML119740">
    <property type="protein sequence ID" value="RPA76662.1"/>
    <property type="molecule type" value="Genomic_DNA"/>
</dbReference>
<sequence length="289" mass="33973">MSELDSREKQAEKSTCSTKSVRWDYDMHERGHETTYEGQKRFNNRLSGRVPWPCQCHFTDTFTSALRSTVSWLRAAPHYRRAEEIIFYYGYQPLEIRSNPLPRSLRLLVEQYMLFFMNTFLPFAVGLKSPGFHETDNKYLMSLGECYMRVIYALGFSSYFERRQMAGLLRTNQLLLIELILKASMDLVKAWMILAASAGPATRIWEAVGCLKRVEAEIYRLYQTLISFFLSARFRSERLELLLVRYLSEPNDLNMEVIKGLDTAEEYFQRYNTGEEERPRIRPPTPDLD</sequence>
<gene>
    <name evidence="1" type="ORF">BJ508DRAFT_181822</name>
</gene>
<evidence type="ECO:0000313" key="2">
    <source>
        <dbReference type="Proteomes" id="UP000275078"/>
    </source>
</evidence>
<accession>A0A3N4HS62</accession>
<keyword evidence="2" id="KW-1185">Reference proteome</keyword>
<organism evidence="1 2">
    <name type="scientific">Ascobolus immersus RN42</name>
    <dbReference type="NCBI Taxonomy" id="1160509"/>
    <lineage>
        <taxon>Eukaryota</taxon>
        <taxon>Fungi</taxon>
        <taxon>Dikarya</taxon>
        <taxon>Ascomycota</taxon>
        <taxon>Pezizomycotina</taxon>
        <taxon>Pezizomycetes</taxon>
        <taxon>Pezizales</taxon>
        <taxon>Ascobolaceae</taxon>
        <taxon>Ascobolus</taxon>
    </lineage>
</organism>
<protein>
    <submittedName>
        <fullName evidence="1">Uncharacterized protein</fullName>
    </submittedName>
</protein>